<protein>
    <recommendedName>
        <fullName evidence="6">MADS-box domain-containing protein</fullName>
    </recommendedName>
</protein>
<keyword evidence="2" id="KW-0805">Transcription regulation</keyword>
<evidence type="ECO:0000313" key="8">
    <source>
        <dbReference type="Proteomes" id="UP000886595"/>
    </source>
</evidence>
<organism evidence="7 8">
    <name type="scientific">Brassica carinata</name>
    <name type="common">Ethiopian mustard</name>
    <name type="synonym">Abyssinian cabbage</name>
    <dbReference type="NCBI Taxonomy" id="52824"/>
    <lineage>
        <taxon>Eukaryota</taxon>
        <taxon>Viridiplantae</taxon>
        <taxon>Streptophyta</taxon>
        <taxon>Embryophyta</taxon>
        <taxon>Tracheophyta</taxon>
        <taxon>Spermatophyta</taxon>
        <taxon>Magnoliopsida</taxon>
        <taxon>eudicotyledons</taxon>
        <taxon>Gunneridae</taxon>
        <taxon>Pentapetalae</taxon>
        <taxon>rosids</taxon>
        <taxon>malvids</taxon>
        <taxon>Brassicales</taxon>
        <taxon>Brassicaceae</taxon>
        <taxon>Brassiceae</taxon>
        <taxon>Brassica</taxon>
    </lineage>
</organism>
<keyword evidence="3" id="KW-0238">DNA-binding</keyword>
<dbReference type="InterPro" id="IPR033897">
    <property type="entry name" value="SRF-like_MADS-box"/>
</dbReference>
<reference evidence="7 8" key="1">
    <citation type="submission" date="2020-02" db="EMBL/GenBank/DDBJ databases">
        <authorList>
            <person name="Ma Q."/>
            <person name="Huang Y."/>
            <person name="Song X."/>
            <person name="Pei D."/>
        </authorList>
    </citation>
    <scope>NUCLEOTIDE SEQUENCE [LARGE SCALE GENOMIC DNA]</scope>
    <source>
        <strain evidence="7">Sxm20200214</strain>
        <tissue evidence="7">Leaf</tissue>
    </source>
</reference>
<proteinExistence type="predicted"/>
<comment type="subcellular location">
    <subcellularLocation>
        <location evidence="1">Nucleus</location>
    </subcellularLocation>
</comment>
<sequence length="372" mass="42346">MSSFSSLPCLPSSSSRIRQTLVQKTSSLKATSLAKRQVTVFKKAQELSILCGVEVCVICYGSDGELKTWPKDREMVKDMARRYSQLSDMKRRKGQDDLDEFLEKINKDDSKKKKKKKVKVGSSCKYPDWDPRFDNCSVEQLTELVQSLERSQTMLQHRLRAVVESQRQRNMAGQEQMNHLRLLQHSNQVSMDPYNHGFGTLPQLPVSTSAFNQAQSLAPLPNSLTLHQNPNMESYSRLLGVQETGMNELLSMNMLPYNNISTNNVNVFPKQFHQNCYNMEDYSGFLGAQETGINNMSAEDYSGLLWMQGTGINGLQNMDMFGYNNNNNNAYGFSHQPVQYPGQRAPPGFQYMDRSTQNIRHRDLISGNVSYN</sequence>
<keyword evidence="8" id="KW-1185">Reference proteome</keyword>
<keyword evidence="5" id="KW-0539">Nucleus</keyword>
<dbReference type="Pfam" id="PF00319">
    <property type="entry name" value="SRF-TF"/>
    <property type="match status" value="1"/>
</dbReference>
<accession>A0A8X7V8M7</accession>
<dbReference type="GO" id="GO:0046983">
    <property type="term" value="F:protein dimerization activity"/>
    <property type="evidence" value="ECO:0007669"/>
    <property type="project" value="InterPro"/>
</dbReference>
<dbReference type="GO" id="GO:0000987">
    <property type="term" value="F:cis-regulatory region sequence-specific DNA binding"/>
    <property type="evidence" value="ECO:0007669"/>
    <property type="project" value="InterPro"/>
</dbReference>
<evidence type="ECO:0000259" key="6">
    <source>
        <dbReference type="PROSITE" id="PS50066"/>
    </source>
</evidence>
<evidence type="ECO:0000256" key="2">
    <source>
        <dbReference type="ARBA" id="ARBA00023015"/>
    </source>
</evidence>
<dbReference type="Proteomes" id="UP000886595">
    <property type="component" value="Unassembled WGS sequence"/>
</dbReference>
<evidence type="ECO:0000256" key="1">
    <source>
        <dbReference type="ARBA" id="ARBA00004123"/>
    </source>
</evidence>
<evidence type="ECO:0000256" key="5">
    <source>
        <dbReference type="ARBA" id="ARBA00023242"/>
    </source>
</evidence>
<dbReference type="PRINTS" id="PR00404">
    <property type="entry name" value="MADSDOMAIN"/>
</dbReference>
<evidence type="ECO:0000256" key="3">
    <source>
        <dbReference type="ARBA" id="ARBA00023125"/>
    </source>
</evidence>
<comment type="caution">
    <text evidence="7">The sequence shown here is derived from an EMBL/GenBank/DDBJ whole genome shotgun (WGS) entry which is preliminary data.</text>
</comment>
<dbReference type="GO" id="GO:0000981">
    <property type="term" value="F:DNA-binding transcription factor activity, RNA polymerase II-specific"/>
    <property type="evidence" value="ECO:0007669"/>
    <property type="project" value="InterPro"/>
</dbReference>
<dbReference type="Gene3D" id="3.40.1810.10">
    <property type="entry name" value="Transcription factor, MADS-box"/>
    <property type="match status" value="1"/>
</dbReference>
<dbReference type="GO" id="GO:0005634">
    <property type="term" value="C:nucleus"/>
    <property type="evidence" value="ECO:0007669"/>
    <property type="project" value="UniProtKB-SubCell"/>
</dbReference>
<dbReference type="CDD" id="cd00266">
    <property type="entry name" value="MADS_SRF_like"/>
    <property type="match status" value="1"/>
</dbReference>
<dbReference type="PANTHER" id="PTHR48019">
    <property type="entry name" value="SERUM RESPONSE FACTOR HOMOLOG"/>
    <property type="match status" value="1"/>
</dbReference>
<dbReference type="AlphaFoldDB" id="A0A8X7V8M7"/>
<name>A0A8X7V8M7_BRACI</name>
<dbReference type="InterPro" id="IPR036879">
    <property type="entry name" value="TF_MADSbox_sf"/>
</dbReference>
<dbReference type="OrthoDB" id="601557at2759"/>
<dbReference type="InterPro" id="IPR050142">
    <property type="entry name" value="MADS-box/MEF2_TF"/>
</dbReference>
<dbReference type="SMART" id="SM00432">
    <property type="entry name" value="MADS"/>
    <property type="match status" value="1"/>
</dbReference>
<dbReference type="EMBL" id="JAAMPC010000006">
    <property type="protein sequence ID" value="KAG2306167.1"/>
    <property type="molecule type" value="Genomic_DNA"/>
</dbReference>
<dbReference type="InterPro" id="IPR002100">
    <property type="entry name" value="TF_MADSbox"/>
</dbReference>
<dbReference type="SUPFAM" id="SSF55455">
    <property type="entry name" value="SRF-like"/>
    <property type="match status" value="1"/>
</dbReference>
<feature type="domain" description="MADS-box" evidence="6">
    <location>
        <begin position="29"/>
        <end position="73"/>
    </location>
</feature>
<gene>
    <name evidence="7" type="ORF">Bca52824_025915</name>
</gene>
<evidence type="ECO:0000256" key="4">
    <source>
        <dbReference type="ARBA" id="ARBA00023163"/>
    </source>
</evidence>
<evidence type="ECO:0000313" key="7">
    <source>
        <dbReference type="EMBL" id="KAG2306167.1"/>
    </source>
</evidence>
<keyword evidence="4" id="KW-0804">Transcription</keyword>
<dbReference type="PROSITE" id="PS50066">
    <property type="entry name" value="MADS_BOX_2"/>
    <property type="match status" value="1"/>
</dbReference>
<dbReference type="GO" id="GO:0045944">
    <property type="term" value="P:positive regulation of transcription by RNA polymerase II"/>
    <property type="evidence" value="ECO:0007669"/>
    <property type="project" value="InterPro"/>
</dbReference>